<dbReference type="AlphaFoldDB" id="A0A409YNS6"/>
<gene>
    <name evidence="2" type="ORF">CVT26_004181</name>
</gene>
<proteinExistence type="predicted"/>
<evidence type="ECO:0000313" key="3">
    <source>
        <dbReference type="Proteomes" id="UP000284706"/>
    </source>
</evidence>
<name>A0A409YNS6_9AGAR</name>
<evidence type="ECO:0000313" key="2">
    <source>
        <dbReference type="EMBL" id="PPR04264.1"/>
    </source>
</evidence>
<dbReference type="InParanoid" id="A0A409YNS6"/>
<dbReference type="Proteomes" id="UP000284706">
    <property type="component" value="Unassembled WGS sequence"/>
</dbReference>
<reference evidence="2 3" key="1">
    <citation type="journal article" date="2018" name="Evol. Lett.">
        <title>Horizontal gene cluster transfer increased hallucinogenic mushroom diversity.</title>
        <authorList>
            <person name="Reynolds H.T."/>
            <person name="Vijayakumar V."/>
            <person name="Gluck-Thaler E."/>
            <person name="Korotkin H.B."/>
            <person name="Matheny P.B."/>
            <person name="Slot J.C."/>
        </authorList>
    </citation>
    <scope>NUCLEOTIDE SEQUENCE [LARGE SCALE GENOMIC DNA]</scope>
    <source>
        <strain evidence="2 3">SRW20</strain>
    </source>
</reference>
<accession>A0A409YNS6</accession>
<keyword evidence="3" id="KW-1185">Reference proteome</keyword>
<sequence length="226" mass="24881">MSSSSTLCSTNIRGWCDVRATERVPCLLSLLYHHPRHPSSPSSRLPPCGSAASPYLLLRRETRQVNEPFRFVVRARTPTVVQQPLTRPSLAANASWRCILPCLEYTLLLGRNSGVWGSSARTRGLGTLSTLWRLDADRPPPSPPSLQTRVGGASSPAWSIHSCWGGTRVCGARQREREDWGPSRPSGDSTPTDRPPRCKIEPRGWSPIDFEQGEPLLGVFASTTRA</sequence>
<comment type="caution">
    <text evidence="2">The sequence shown here is derived from an EMBL/GenBank/DDBJ whole genome shotgun (WGS) entry which is preliminary data.</text>
</comment>
<feature type="region of interest" description="Disordered" evidence="1">
    <location>
        <begin position="174"/>
        <end position="226"/>
    </location>
</feature>
<dbReference type="EMBL" id="NHYE01000645">
    <property type="protein sequence ID" value="PPR04264.1"/>
    <property type="molecule type" value="Genomic_DNA"/>
</dbReference>
<organism evidence="2 3">
    <name type="scientific">Gymnopilus dilepis</name>
    <dbReference type="NCBI Taxonomy" id="231916"/>
    <lineage>
        <taxon>Eukaryota</taxon>
        <taxon>Fungi</taxon>
        <taxon>Dikarya</taxon>
        <taxon>Basidiomycota</taxon>
        <taxon>Agaricomycotina</taxon>
        <taxon>Agaricomycetes</taxon>
        <taxon>Agaricomycetidae</taxon>
        <taxon>Agaricales</taxon>
        <taxon>Agaricineae</taxon>
        <taxon>Hymenogastraceae</taxon>
        <taxon>Gymnopilus</taxon>
    </lineage>
</organism>
<evidence type="ECO:0000256" key="1">
    <source>
        <dbReference type="SAM" id="MobiDB-lite"/>
    </source>
</evidence>
<protein>
    <submittedName>
        <fullName evidence="2">Uncharacterized protein</fullName>
    </submittedName>
</protein>